<sequence>MSIVKQREAATGRTSGSLTSKCSLAACPDPSTVRSFCGNCVPTGDPWLGSALGAVESPRALCTWNALRPRKFPCLAHPRHGPQTGKELRQGHSSSRLPWTHTVESGHRQAGVAVCISEAASALDRVHFAAQHQGGLLRGPQVTSLLWLPSPVTAGRLAVLGECDGSLVICELQLCASFVEAPGLASAFHFPGSSQAATAVPPSGPGELTVWSEAGWFSFFGGQLRASIEESGAMDAISSTCYGPLAALPRFF</sequence>
<evidence type="ECO:0000313" key="1">
    <source>
        <dbReference type="EMBL" id="CAE7255244.1"/>
    </source>
</evidence>
<organism evidence="1 2">
    <name type="scientific">Symbiodinium natans</name>
    <dbReference type="NCBI Taxonomy" id="878477"/>
    <lineage>
        <taxon>Eukaryota</taxon>
        <taxon>Sar</taxon>
        <taxon>Alveolata</taxon>
        <taxon>Dinophyceae</taxon>
        <taxon>Suessiales</taxon>
        <taxon>Symbiodiniaceae</taxon>
        <taxon>Symbiodinium</taxon>
    </lineage>
</organism>
<comment type="caution">
    <text evidence="1">The sequence shown here is derived from an EMBL/GenBank/DDBJ whole genome shotgun (WGS) entry which is preliminary data.</text>
</comment>
<dbReference type="AlphaFoldDB" id="A0A812LZN3"/>
<dbReference type="EMBL" id="CAJNDS010001324">
    <property type="protein sequence ID" value="CAE7255244.1"/>
    <property type="molecule type" value="Genomic_DNA"/>
</dbReference>
<protein>
    <submittedName>
        <fullName evidence="1">Mpped2 protein</fullName>
    </submittedName>
</protein>
<reference evidence="1" key="1">
    <citation type="submission" date="2021-02" db="EMBL/GenBank/DDBJ databases">
        <authorList>
            <person name="Dougan E. K."/>
            <person name="Rhodes N."/>
            <person name="Thang M."/>
            <person name="Chan C."/>
        </authorList>
    </citation>
    <scope>NUCLEOTIDE SEQUENCE</scope>
</reference>
<accession>A0A812LZN3</accession>
<dbReference type="Proteomes" id="UP000604046">
    <property type="component" value="Unassembled WGS sequence"/>
</dbReference>
<name>A0A812LZN3_9DINO</name>
<proteinExistence type="predicted"/>
<gene>
    <name evidence="1" type="primary">Mpped2</name>
    <name evidence="1" type="ORF">SNAT2548_LOCUS12969</name>
</gene>
<evidence type="ECO:0000313" key="2">
    <source>
        <dbReference type="Proteomes" id="UP000604046"/>
    </source>
</evidence>
<keyword evidence="2" id="KW-1185">Reference proteome</keyword>